<dbReference type="GO" id="GO:0043565">
    <property type="term" value="F:sequence-specific DNA binding"/>
    <property type="evidence" value="ECO:0007669"/>
    <property type="project" value="InterPro"/>
</dbReference>
<keyword evidence="4" id="KW-0805">Transcription regulation</keyword>
<dbReference type="PRINTS" id="PR01217">
    <property type="entry name" value="PRICHEXTENSN"/>
</dbReference>
<dbReference type="SMART" id="SM00401">
    <property type="entry name" value="ZnF_GATA"/>
    <property type="match status" value="1"/>
</dbReference>
<evidence type="ECO:0000256" key="6">
    <source>
        <dbReference type="PROSITE-ProRule" id="PRU00094"/>
    </source>
</evidence>
<protein>
    <submittedName>
        <fullName evidence="9">Sexual development transcription factor NsdD</fullName>
    </submittedName>
</protein>
<keyword evidence="3" id="KW-0862">Zinc</keyword>
<feature type="compositionally biased region" description="Pro residues" evidence="7">
    <location>
        <begin position="143"/>
        <end position="154"/>
    </location>
</feature>
<dbReference type="AlphaFoldDB" id="G3J4T9"/>
<dbReference type="VEuPathDB" id="FungiDB:CCM_00560"/>
<evidence type="ECO:0000256" key="2">
    <source>
        <dbReference type="ARBA" id="ARBA00022771"/>
    </source>
</evidence>
<dbReference type="OMA" id="RNSANQP"/>
<feature type="region of interest" description="Disordered" evidence="7">
    <location>
        <begin position="1"/>
        <end position="232"/>
    </location>
</feature>
<name>G3J4T9_CORMM</name>
<feature type="compositionally biased region" description="Low complexity" evidence="7">
    <location>
        <begin position="21"/>
        <end position="35"/>
    </location>
</feature>
<accession>G3J4T9</accession>
<evidence type="ECO:0000256" key="7">
    <source>
        <dbReference type="SAM" id="MobiDB-lite"/>
    </source>
</evidence>
<dbReference type="STRING" id="983644.G3J4T9"/>
<keyword evidence="5" id="KW-0804">Transcription</keyword>
<reference evidence="9 10" key="1">
    <citation type="journal article" date="2011" name="Genome Biol.">
        <title>Genome sequence of the insect pathogenic fungus Cordyceps militaris, a valued traditional Chinese medicine.</title>
        <authorList>
            <person name="Zheng P."/>
            <person name="Xia Y."/>
            <person name="Xiao G."/>
            <person name="Xiong C."/>
            <person name="Hu X."/>
            <person name="Zhang S."/>
            <person name="Zheng H."/>
            <person name="Huang Y."/>
            <person name="Zhou Y."/>
            <person name="Wang S."/>
            <person name="Zhao G.P."/>
            <person name="Liu X."/>
            <person name="St Leger R.J."/>
            <person name="Wang C."/>
        </authorList>
    </citation>
    <scope>NUCLEOTIDE SEQUENCE [LARGE SCALE GENOMIC DNA]</scope>
    <source>
        <strain evidence="9 10">CM01</strain>
    </source>
</reference>
<dbReference type="InParanoid" id="G3J4T9"/>
<evidence type="ECO:0000256" key="1">
    <source>
        <dbReference type="ARBA" id="ARBA00022723"/>
    </source>
</evidence>
<proteinExistence type="predicted"/>
<evidence type="ECO:0000256" key="3">
    <source>
        <dbReference type="ARBA" id="ARBA00022833"/>
    </source>
</evidence>
<dbReference type="GO" id="GO:0006355">
    <property type="term" value="P:regulation of DNA-templated transcription"/>
    <property type="evidence" value="ECO:0007669"/>
    <property type="project" value="InterPro"/>
</dbReference>
<evidence type="ECO:0000259" key="8">
    <source>
        <dbReference type="PROSITE" id="PS50114"/>
    </source>
</evidence>
<dbReference type="InterPro" id="IPR013088">
    <property type="entry name" value="Znf_NHR/GATA"/>
</dbReference>
<dbReference type="GO" id="GO:0008270">
    <property type="term" value="F:zinc ion binding"/>
    <property type="evidence" value="ECO:0007669"/>
    <property type="project" value="UniProtKB-KW"/>
</dbReference>
<feature type="compositionally biased region" description="Pro residues" evidence="7">
    <location>
        <begin position="199"/>
        <end position="211"/>
    </location>
</feature>
<dbReference type="OrthoDB" id="2162994at2759"/>
<feature type="compositionally biased region" description="Pro residues" evidence="7">
    <location>
        <begin position="83"/>
        <end position="95"/>
    </location>
</feature>
<feature type="compositionally biased region" description="Basic and acidic residues" evidence="7">
    <location>
        <begin position="157"/>
        <end position="174"/>
    </location>
</feature>
<feature type="domain" description="GATA-type" evidence="8">
    <location>
        <begin position="364"/>
        <end position="415"/>
    </location>
</feature>
<dbReference type="HOGENOM" id="CLU_029475_0_0_1"/>
<dbReference type="RefSeq" id="XP_006665783.1">
    <property type="nucleotide sequence ID" value="XM_006665720.1"/>
</dbReference>
<dbReference type="Gene3D" id="3.30.50.10">
    <property type="entry name" value="Erythroid Transcription Factor GATA-1, subunit A"/>
    <property type="match status" value="1"/>
</dbReference>
<dbReference type="PANTHER" id="PTHR47172">
    <property type="entry name" value="OS01G0976800 PROTEIN"/>
    <property type="match status" value="1"/>
</dbReference>
<evidence type="ECO:0000256" key="5">
    <source>
        <dbReference type="ARBA" id="ARBA00023163"/>
    </source>
</evidence>
<dbReference type="EMBL" id="JH126399">
    <property type="protein sequence ID" value="EGX95906.1"/>
    <property type="molecule type" value="Genomic_DNA"/>
</dbReference>
<dbReference type="Pfam" id="PF00320">
    <property type="entry name" value="GATA"/>
    <property type="match status" value="1"/>
</dbReference>
<dbReference type="GeneID" id="18162595"/>
<evidence type="ECO:0000313" key="9">
    <source>
        <dbReference type="EMBL" id="EGX95906.1"/>
    </source>
</evidence>
<gene>
    <name evidence="9" type="ORF">CCM_00560</name>
</gene>
<evidence type="ECO:0000256" key="4">
    <source>
        <dbReference type="ARBA" id="ARBA00023015"/>
    </source>
</evidence>
<dbReference type="PANTHER" id="PTHR47172:SF24">
    <property type="entry name" value="GATA ZINC FINGER DOMAIN-CONTAINING PROTEIN 14-RELATED"/>
    <property type="match status" value="1"/>
</dbReference>
<dbReference type="Proteomes" id="UP000001610">
    <property type="component" value="Unassembled WGS sequence"/>
</dbReference>
<dbReference type="InterPro" id="IPR000679">
    <property type="entry name" value="Znf_GATA"/>
</dbReference>
<dbReference type="SUPFAM" id="SSF57716">
    <property type="entry name" value="Glucocorticoid receptor-like (DNA-binding domain)"/>
    <property type="match status" value="1"/>
</dbReference>
<keyword evidence="10" id="KW-1185">Reference proteome</keyword>
<dbReference type="KEGG" id="cmt:CCM_00560"/>
<keyword evidence="2 6" id="KW-0863">Zinc-finger</keyword>
<dbReference type="PROSITE" id="PS50114">
    <property type="entry name" value="GATA_ZN_FINGER_2"/>
    <property type="match status" value="1"/>
</dbReference>
<keyword evidence="1" id="KW-0479">Metal-binding</keyword>
<dbReference type="PROSITE" id="PS00344">
    <property type="entry name" value="GATA_ZN_FINGER_1"/>
    <property type="match status" value="1"/>
</dbReference>
<dbReference type="eggNOG" id="KOG1601">
    <property type="taxonomic scope" value="Eukaryota"/>
</dbReference>
<organism evidence="9 10">
    <name type="scientific">Cordyceps militaris (strain CM01)</name>
    <name type="common">Caterpillar fungus</name>
    <dbReference type="NCBI Taxonomy" id="983644"/>
    <lineage>
        <taxon>Eukaryota</taxon>
        <taxon>Fungi</taxon>
        <taxon>Dikarya</taxon>
        <taxon>Ascomycota</taxon>
        <taxon>Pezizomycotina</taxon>
        <taxon>Sordariomycetes</taxon>
        <taxon>Hypocreomycetidae</taxon>
        <taxon>Hypocreales</taxon>
        <taxon>Cordycipitaceae</taxon>
        <taxon>Cordyceps</taxon>
    </lineage>
</organism>
<dbReference type="CDD" id="cd00202">
    <property type="entry name" value="ZnF_GATA"/>
    <property type="match status" value="1"/>
</dbReference>
<evidence type="ECO:0000313" key="10">
    <source>
        <dbReference type="Proteomes" id="UP000001610"/>
    </source>
</evidence>
<sequence length="416" mass="45935">MAAASVLTPSSHYQPPSFAASTYPPHSSSSSSSGPSPTPNMISSAEPPRRTGDDSNSSNVPEPPARQSLPSISEVISGTRPGQYPPPHSSMPPQPSTGGLPSPFAPPSRQYSDSDKHSRSPQPLHPVSFPSRQDAIPAFADSPRPPFNGRPGLPPVTDRRPTPPNKQDGHGPMHHDHRSVSGGYPQPPAPTSHPYQPAHLPPGQMPLPGYPISPRHEHYDAPRPQTHGEPAPYARSRYEAAPRHYENWTYHESFSRIGSNSRTLFNFAEAYGRAAQEQQGGQPSVERLPSEREVNEMLANVDYIRRSLEQVRDIVQHTERAREGAKAKSAYEEMHDVNMYNDGKPHYPVNEVKKRRGRAAPPGRCHSCNRIDTPEWRRGPDGARTLCNACGLHYAKLERKRQTEARSLGPKTEERN</sequence>